<dbReference type="AlphaFoldDB" id="A0AAU9VSU6"/>
<dbReference type="InterPro" id="IPR043502">
    <property type="entry name" value="DNA/RNA_pol_sf"/>
</dbReference>
<name>A0AAU9VSU6_9CNID</name>
<evidence type="ECO:0000313" key="2">
    <source>
        <dbReference type="Proteomes" id="UP001159428"/>
    </source>
</evidence>
<dbReference type="PANTHER" id="PTHR31511:SF12">
    <property type="entry name" value="RHO TERMINATION FACTOR N-TERMINAL DOMAIN-CONTAINING PROTEIN"/>
    <property type="match status" value="1"/>
</dbReference>
<organism evidence="1 2">
    <name type="scientific">Pocillopora meandrina</name>
    <dbReference type="NCBI Taxonomy" id="46732"/>
    <lineage>
        <taxon>Eukaryota</taxon>
        <taxon>Metazoa</taxon>
        <taxon>Cnidaria</taxon>
        <taxon>Anthozoa</taxon>
        <taxon>Hexacorallia</taxon>
        <taxon>Scleractinia</taxon>
        <taxon>Astrocoeniina</taxon>
        <taxon>Pocilloporidae</taxon>
        <taxon>Pocillopora</taxon>
    </lineage>
</organism>
<protein>
    <recommendedName>
        <fullName evidence="3">DNA-directed DNA polymerase</fullName>
    </recommendedName>
</protein>
<comment type="caution">
    <text evidence="1">The sequence shown here is derived from an EMBL/GenBank/DDBJ whole genome shotgun (WGS) entry which is preliminary data.</text>
</comment>
<sequence length="121" mass="14221">MDLGLKFQKVHRVLQLKKSPRSKIFNNNLVAVHKIRESITLKTPAYVGMCILDLSKTLMYDFNDGYIKNKYGNDAKPLFTDTDGLTYEVKTKDVYKDFWDDKNKFDNIDDHEEITILRQNQ</sequence>
<proteinExistence type="predicted"/>
<keyword evidence="2" id="KW-1185">Reference proteome</keyword>
<gene>
    <name evidence="1" type="ORF">PMEA_00010124</name>
</gene>
<reference evidence="1 2" key="1">
    <citation type="submission" date="2022-05" db="EMBL/GenBank/DDBJ databases">
        <authorList>
            <consortium name="Genoscope - CEA"/>
            <person name="William W."/>
        </authorList>
    </citation>
    <scope>NUCLEOTIDE SEQUENCE [LARGE SCALE GENOMIC DNA]</scope>
</reference>
<dbReference type="EMBL" id="CALNXJ010000002">
    <property type="protein sequence ID" value="CAH3033535.1"/>
    <property type="molecule type" value="Genomic_DNA"/>
</dbReference>
<accession>A0AAU9VSU6</accession>
<evidence type="ECO:0000313" key="1">
    <source>
        <dbReference type="EMBL" id="CAH3033535.1"/>
    </source>
</evidence>
<dbReference type="Proteomes" id="UP001159428">
    <property type="component" value="Unassembled WGS sequence"/>
</dbReference>
<dbReference type="SUPFAM" id="SSF56672">
    <property type="entry name" value="DNA/RNA polymerases"/>
    <property type="match status" value="1"/>
</dbReference>
<dbReference type="PANTHER" id="PTHR31511">
    <property type="entry name" value="PROTEIN CBG23764"/>
    <property type="match status" value="1"/>
</dbReference>
<evidence type="ECO:0008006" key="3">
    <source>
        <dbReference type="Google" id="ProtNLM"/>
    </source>
</evidence>